<dbReference type="RefSeq" id="XP_022286738.1">
    <property type="nucleotide sequence ID" value="XM_022431030.1"/>
</dbReference>
<evidence type="ECO:0000313" key="8">
    <source>
        <dbReference type="RefSeq" id="XP_022286742.1"/>
    </source>
</evidence>
<dbReference type="KEGG" id="cvn:111099663"/>
<reference evidence="3 4" key="1">
    <citation type="submission" date="2025-04" db="UniProtKB">
        <authorList>
            <consortium name="RefSeq"/>
        </authorList>
    </citation>
    <scope>IDENTIFICATION</scope>
    <source>
        <tissue evidence="3 4">Whole sample</tissue>
    </source>
</reference>
<evidence type="ECO:0000313" key="7">
    <source>
        <dbReference type="RefSeq" id="XP_022286741.1"/>
    </source>
</evidence>
<dbReference type="RefSeq" id="XP_022286737.1">
    <property type="nucleotide sequence ID" value="XM_022431029.1"/>
</dbReference>
<evidence type="ECO:0000256" key="1">
    <source>
        <dbReference type="SAM" id="Phobius"/>
    </source>
</evidence>
<gene>
    <name evidence="3 4 5 6 7 8" type="primary">LOC111099663</name>
</gene>
<accession>A0A8B8A5J7</accession>
<keyword evidence="1" id="KW-0472">Membrane</keyword>
<dbReference type="GeneID" id="111099663"/>
<evidence type="ECO:0000313" key="6">
    <source>
        <dbReference type="RefSeq" id="XP_022286740.1"/>
    </source>
</evidence>
<proteinExistence type="predicted"/>
<name>A0A8B8A5J7_CRAVI</name>
<protein>
    <submittedName>
        <fullName evidence="3 4">Uncharacterized protein LOC111099663 isoform X1</fullName>
    </submittedName>
</protein>
<organism evidence="2 3">
    <name type="scientific">Crassostrea virginica</name>
    <name type="common">Eastern oyster</name>
    <dbReference type="NCBI Taxonomy" id="6565"/>
    <lineage>
        <taxon>Eukaryota</taxon>
        <taxon>Metazoa</taxon>
        <taxon>Spiralia</taxon>
        <taxon>Lophotrochozoa</taxon>
        <taxon>Mollusca</taxon>
        <taxon>Bivalvia</taxon>
        <taxon>Autobranchia</taxon>
        <taxon>Pteriomorphia</taxon>
        <taxon>Ostreida</taxon>
        <taxon>Ostreoidea</taxon>
        <taxon>Ostreidae</taxon>
        <taxon>Crassostrea</taxon>
    </lineage>
</organism>
<dbReference type="RefSeq" id="XP_022286740.1">
    <property type="nucleotide sequence ID" value="XM_022431032.1"/>
</dbReference>
<dbReference type="RefSeq" id="XP_022286741.1">
    <property type="nucleotide sequence ID" value="XM_022431033.1"/>
</dbReference>
<dbReference type="OrthoDB" id="6204775at2759"/>
<evidence type="ECO:0000313" key="5">
    <source>
        <dbReference type="RefSeq" id="XP_022286739.1"/>
    </source>
</evidence>
<dbReference type="Proteomes" id="UP000694844">
    <property type="component" value="Chromosome 6"/>
</dbReference>
<evidence type="ECO:0000313" key="2">
    <source>
        <dbReference type="Proteomes" id="UP000694844"/>
    </source>
</evidence>
<feature type="transmembrane region" description="Helical" evidence="1">
    <location>
        <begin position="229"/>
        <end position="249"/>
    </location>
</feature>
<evidence type="ECO:0000313" key="4">
    <source>
        <dbReference type="RefSeq" id="XP_022286738.1"/>
    </source>
</evidence>
<keyword evidence="2" id="KW-1185">Reference proteome</keyword>
<dbReference type="RefSeq" id="XP_022286739.1">
    <property type="nucleotide sequence ID" value="XM_022431031.1"/>
</dbReference>
<keyword evidence="1" id="KW-1133">Transmembrane helix</keyword>
<keyword evidence="1" id="KW-0812">Transmembrane</keyword>
<dbReference type="AlphaFoldDB" id="A0A8B8A5J7"/>
<evidence type="ECO:0000313" key="3">
    <source>
        <dbReference type="RefSeq" id="XP_022286737.1"/>
    </source>
</evidence>
<dbReference type="RefSeq" id="XP_022286742.1">
    <property type="nucleotide sequence ID" value="XM_022431034.1"/>
</dbReference>
<sequence length="304" mass="34360">MKVLFVLIGSNVTEKVYIHRKTIYNTEGLAMFSPVATFLLFLAVKIGLDHHQYSRKDICHKAKETLSIVDNCPNNEDTLHERSRKKMCHILPKCNGEKLFYHCVIQYSYKEIIEVCAPVGIITGKCCALFDIGVGRVIEDYRRPCTECPFIYKSNMSFLYPTCVESLKSKDFILSTTVTNVASSKTSWSSTQNTGYLDDSAMNEKGTRKQSRRKIYYTSPEDEKDHFPWFLYVIFAILFAVIVVGACIYKCIICIDKSAVKDDSCQETHSPDEYATGHSSVRGVGSIKTAGDISKRIKPTVPSF</sequence>